<dbReference type="InterPro" id="IPR029058">
    <property type="entry name" value="AB_hydrolase_fold"/>
</dbReference>
<dbReference type="AlphaFoldDB" id="A0A4U3KRA3"/>
<keyword evidence="2" id="KW-1185">Reference proteome</keyword>
<name>A0A4U3KRA3_9BACT</name>
<evidence type="ECO:0000313" key="1">
    <source>
        <dbReference type="EMBL" id="TKK64772.1"/>
    </source>
</evidence>
<dbReference type="PANTHER" id="PTHR48098">
    <property type="entry name" value="ENTEROCHELIN ESTERASE-RELATED"/>
    <property type="match status" value="1"/>
</dbReference>
<sequence length="283" mass="32086">MNNAVNGVAVGVKQYKIESTFLEREVMIDFYLPPSQNNSISLLLINDGQDLPLMPFTRILDSLYDQQYITSLLCAGIHCGTDRKMEYGTANTLHYAGFGGKAGAYTRFVIQELLPFIRHTFSSFSFKNISFAGFSLGGLSALDIVLNNPKEFINVGVFSGSLWWRSKKYGKGYSDDKDRIMHQQVREGGYYPWLKFFFECGTLDEVADRNNNGVIDSIDDTLDLIQELKKKGYSDDAIKYVELPEGMHNVATWARAFPQFLAWAFRNDNNRVKMPGEADNTLR</sequence>
<comment type="caution">
    <text evidence="1">The sequence shown here is derived from an EMBL/GenBank/DDBJ whole genome shotgun (WGS) entry which is preliminary data.</text>
</comment>
<dbReference type="EMBL" id="SZQL01000028">
    <property type="protein sequence ID" value="TKK64772.1"/>
    <property type="molecule type" value="Genomic_DNA"/>
</dbReference>
<dbReference type="Pfam" id="PF00756">
    <property type="entry name" value="Esterase"/>
    <property type="match status" value="1"/>
</dbReference>
<dbReference type="Proteomes" id="UP000305848">
    <property type="component" value="Unassembled WGS sequence"/>
</dbReference>
<dbReference type="Gene3D" id="3.40.50.1820">
    <property type="entry name" value="alpha/beta hydrolase"/>
    <property type="match status" value="1"/>
</dbReference>
<organism evidence="1 2">
    <name type="scientific">Ilyomonas limi</name>
    <dbReference type="NCBI Taxonomy" id="2575867"/>
    <lineage>
        <taxon>Bacteria</taxon>
        <taxon>Pseudomonadati</taxon>
        <taxon>Bacteroidota</taxon>
        <taxon>Chitinophagia</taxon>
        <taxon>Chitinophagales</taxon>
        <taxon>Chitinophagaceae</taxon>
        <taxon>Ilyomonas</taxon>
    </lineage>
</organism>
<protein>
    <submittedName>
        <fullName evidence="1">Esterase</fullName>
    </submittedName>
</protein>
<evidence type="ECO:0000313" key="2">
    <source>
        <dbReference type="Proteomes" id="UP000305848"/>
    </source>
</evidence>
<dbReference type="InterPro" id="IPR050583">
    <property type="entry name" value="Mycobacterial_A85_antigen"/>
</dbReference>
<dbReference type="RefSeq" id="WP_137263928.1">
    <property type="nucleotide sequence ID" value="NZ_SZQL01000028.1"/>
</dbReference>
<proteinExistence type="predicted"/>
<dbReference type="InterPro" id="IPR000801">
    <property type="entry name" value="Esterase-like"/>
</dbReference>
<dbReference type="OrthoDB" id="9784036at2"/>
<reference evidence="1 2" key="1">
    <citation type="submission" date="2019-05" db="EMBL/GenBank/DDBJ databases">
        <title>Panacibacter sp. strain 17mud1-8 Genome sequencing and assembly.</title>
        <authorList>
            <person name="Chhetri G."/>
        </authorList>
    </citation>
    <scope>NUCLEOTIDE SEQUENCE [LARGE SCALE GENOMIC DNA]</scope>
    <source>
        <strain evidence="1 2">17mud1-8</strain>
    </source>
</reference>
<gene>
    <name evidence="1" type="ORF">FC093_21735</name>
</gene>
<dbReference type="SUPFAM" id="SSF53474">
    <property type="entry name" value="alpha/beta-Hydrolases"/>
    <property type="match status" value="1"/>
</dbReference>
<accession>A0A4U3KRA3</accession>
<dbReference type="PANTHER" id="PTHR48098:SF6">
    <property type="entry name" value="FERRI-BACILLIBACTIN ESTERASE BESA"/>
    <property type="match status" value="1"/>
</dbReference>